<feature type="transmembrane region" description="Helical" evidence="6">
    <location>
        <begin position="185"/>
        <end position="202"/>
    </location>
</feature>
<evidence type="ECO:0000256" key="4">
    <source>
        <dbReference type="ARBA" id="ARBA00023136"/>
    </source>
</evidence>
<dbReference type="PANTHER" id="PTHR22950:SF652">
    <property type="entry name" value="TRANSMEMBRANE AMINO ACID TRANSPORTER FAMILY PROTEIN"/>
    <property type="match status" value="1"/>
</dbReference>
<dbReference type="GO" id="GO:0015179">
    <property type="term" value="F:L-amino acid transmembrane transporter activity"/>
    <property type="evidence" value="ECO:0007669"/>
    <property type="project" value="TreeGrafter"/>
</dbReference>
<evidence type="ECO:0000256" key="3">
    <source>
        <dbReference type="ARBA" id="ARBA00022989"/>
    </source>
</evidence>
<accession>A0A0G4J4J6</accession>
<evidence type="ECO:0000313" key="9">
    <source>
        <dbReference type="Proteomes" id="UP000039324"/>
    </source>
</evidence>
<feature type="transmembrane region" description="Helical" evidence="6">
    <location>
        <begin position="209"/>
        <end position="228"/>
    </location>
</feature>
<dbReference type="OMA" id="FAYVCHY"/>
<comment type="subcellular location">
    <subcellularLocation>
        <location evidence="1">Membrane</location>
        <topology evidence="1">Multi-pass membrane protein</topology>
    </subcellularLocation>
</comment>
<reference evidence="8 9" key="1">
    <citation type="submission" date="2015-02" db="EMBL/GenBank/DDBJ databases">
        <authorList>
            <person name="Chooi Y.-H."/>
        </authorList>
    </citation>
    <scope>NUCLEOTIDE SEQUENCE [LARGE SCALE GENOMIC DNA]</scope>
    <source>
        <strain evidence="8">E3</strain>
    </source>
</reference>
<feature type="domain" description="Amino acid transporter transmembrane" evidence="7">
    <location>
        <begin position="56"/>
        <end position="443"/>
    </location>
</feature>
<keyword evidence="4 6" id="KW-0472">Membrane</keyword>
<sequence>MPSPAATSMQNPLLDPPSDDDEGRPRFPSPSTRVERDAQSPSWRMVLLSPDKDLPRISCKASALSLIATMVGGGALSIPYAVQESGLISSAVILLAIAVSSGFSLELLLQCSRLCDKANPSYTEVALEALGRPGRAVSSLLILAMTFLAVVAYLMLLGDIVPTMAAYAYASEPGGTEWFTRKGPVLSLVCAFAYPVCCVRHLRSLRYANLVGFVSMLFLSVCMLVRLLDHTAVADAASLTPIVWFRTDMRLLLGVSVMSVSFVCHFNLLPVHFSLKRPTRRRATRLVNMSITVATLVYLLIGTTGYLTFRGRVLDNILMNYGRDDALLNCGRATLAVTIFCGIPVVLLPNRDLIEETLFGTLPYSRLRSAAQTFALLGAALLVAVHVPRIVYVWDFVGSTASSIAMFILPPVFYLRLRRRPLTHDAETRAAFALLVGGAVVAVACTVDSVLNVVNGPPTQ</sequence>
<dbReference type="GO" id="GO:0016020">
    <property type="term" value="C:membrane"/>
    <property type="evidence" value="ECO:0007669"/>
    <property type="project" value="UniProtKB-SubCell"/>
</dbReference>
<protein>
    <recommendedName>
        <fullName evidence="7">Amino acid transporter transmembrane domain-containing protein</fullName>
    </recommendedName>
</protein>
<evidence type="ECO:0000256" key="2">
    <source>
        <dbReference type="ARBA" id="ARBA00022692"/>
    </source>
</evidence>
<evidence type="ECO:0000256" key="6">
    <source>
        <dbReference type="SAM" id="Phobius"/>
    </source>
</evidence>
<feature type="transmembrane region" description="Helical" evidence="6">
    <location>
        <begin position="369"/>
        <end position="387"/>
    </location>
</feature>
<evidence type="ECO:0000256" key="5">
    <source>
        <dbReference type="SAM" id="MobiDB-lite"/>
    </source>
</evidence>
<keyword evidence="2 6" id="KW-0812">Transmembrane</keyword>
<feature type="transmembrane region" description="Helical" evidence="6">
    <location>
        <begin position="326"/>
        <end position="348"/>
    </location>
</feature>
<dbReference type="InterPro" id="IPR013057">
    <property type="entry name" value="AA_transpt_TM"/>
</dbReference>
<dbReference type="OrthoDB" id="28208at2759"/>
<gene>
    <name evidence="8" type="ORF">PBRA_009142</name>
</gene>
<dbReference type="STRING" id="37360.A0A0G4J4J6"/>
<dbReference type="Pfam" id="PF01490">
    <property type="entry name" value="Aa_trans"/>
    <property type="match status" value="1"/>
</dbReference>
<dbReference type="AlphaFoldDB" id="A0A0G4J4J6"/>
<feature type="region of interest" description="Disordered" evidence="5">
    <location>
        <begin position="1"/>
        <end position="40"/>
    </location>
</feature>
<evidence type="ECO:0000256" key="1">
    <source>
        <dbReference type="ARBA" id="ARBA00004141"/>
    </source>
</evidence>
<feature type="transmembrane region" description="Helical" evidence="6">
    <location>
        <begin position="393"/>
        <end position="417"/>
    </location>
</feature>
<keyword evidence="9" id="KW-1185">Reference proteome</keyword>
<dbReference type="Proteomes" id="UP000039324">
    <property type="component" value="Unassembled WGS sequence"/>
</dbReference>
<dbReference type="EMBL" id="CDSF01000132">
    <property type="protein sequence ID" value="CEP02558.1"/>
    <property type="molecule type" value="Genomic_DNA"/>
</dbReference>
<feature type="transmembrane region" description="Helical" evidence="6">
    <location>
        <begin position="286"/>
        <end position="306"/>
    </location>
</feature>
<proteinExistence type="predicted"/>
<feature type="transmembrane region" description="Helical" evidence="6">
    <location>
        <begin position="88"/>
        <end position="109"/>
    </location>
</feature>
<name>A0A0G4J4J6_PLABS</name>
<dbReference type="PANTHER" id="PTHR22950">
    <property type="entry name" value="AMINO ACID TRANSPORTER"/>
    <property type="match status" value="1"/>
</dbReference>
<organism evidence="8 9">
    <name type="scientific">Plasmodiophora brassicae</name>
    <name type="common">Clubroot disease agent</name>
    <dbReference type="NCBI Taxonomy" id="37360"/>
    <lineage>
        <taxon>Eukaryota</taxon>
        <taxon>Sar</taxon>
        <taxon>Rhizaria</taxon>
        <taxon>Endomyxa</taxon>
        <taxon>Phytomyxea</taxon>
        <taxon>Plasmodiophorida</taxon>
        <taxon>Plasmodiophoridae</taxon>
        <taxon>Plasmodiophora</taxon>
    </lineage>
</organism>
<feature type="transmembrane region" description="Helical" evidence="6">
    <location>
        <begin position="429"/>
        <end position="451"/>
    </location>
</feature>
<evidence type="ECO:0000259" key="7">
    <source>
        <dbReference type="Pfam" id="PF01490"/>
    </source>
</evidence>
<evidence type="ECO:0000313" key="8">
    <source>
        <dbReference type="EMBL" id="CEP02558.1"/>
    </source>
</evidence>
<feature type="transmembrane region" description="Helical" evidence="6">
    <location>
        <begin position="61"/>
        <end position="82"/>
    </location>
</feature>
<feature type="transmembrane region" description="Helical" evidence="6">
    <location>
        <begin position="251"/>
        <end position="274"/>
    </location>
</feature>
<feature type="transmembrane region" description="Helical" evidence="6">
    <location>
        <begin position="140"/>
        <end position="165"/>
    </location>
</feature>
<keyword evidence="3 6" id="KW-1133">Transmembrane helix</keyword>
<feature type="compositionally biased region" description="Polar residues" evidence="5">
    <location>
        <begin position="1"/>
        <end position="11"/>
    </location>
</feature>